<dbReference type="EMBL" id="BAAALY010000009">
    <property type="protein sequence ID" value="GAA1546666.1"/>
    <property type="molecule type" value="Genomic_DNA"/>
</dbReference>
<protein>
    <recommendedName>
        <fullName evidence="3">DUF2867 domain-containing protein</fullName>
    </recommendedName>
</protein>
<sequence>MRTAIGPRNVPSVVLNRSSIPDADYADWFTTATAGTASPEEYARSMFGDSPGWQVKLVWGFLLRLRLIRNASPDSVAGYRIASRGSRWIRLEASSRSLTSNLIVATDGGEVSLATLMRYDRWPGRVRWSLLSPVHRTAAPGLLARTVVALSRSG</sequence>
<accession>A0ABP4ML38</accession>
<name>A0ABP4ML38_9MICO</name>
<evidence type="ECO:0008006" key="3">
    <source>
        <dbReference type="Google" id="ProtNLM"/>
    </source>
</evidence>
<comment type="caution">
    <text evidence="1">The sequence shown here is derived from an EMBL/GenBank/DDBJ whole genome shotgun (WGS) entry which is preliminary data.</text>
</comment>
<reference evidence="2" key="1">
    <citation type="journal article" date="2019" name="Int. J. Syst. Evol. Microbiol.">
        <title>The Global Catalogue of Microorganisms (GCM) 10K type strain sequencing project: providing services to taxonomists for standard genome sequencing and annotation.</title>
        <authorList>
            <consortium name="The Broad Institute Genomics Platform"/>
            <consortium name="The Broad Institute Genome Sequencing Center for Infectious Disease"/>
            <person name="Wu L."/>
            <person name="Ma J."/>
        </authorList>
    </citation>
    <scope>NUCLEOTIDE SEQUENCE [LARGE SCALE GENOMIC DNA]</scope>
    <source>
        <strain evidence="2">JCM 13319</strain>
    </source>
</reference>
<evidence type="ECO:0000313" key="1">
    <source>
        <dbReference type="EMBL" id="GAA1546666.1"/>
    </source>
</evidence>
<gene>
    <name evidence="1" type="ORF">GCM10009691_21370</name>
</gene>
<proteinExistence type="predicted"/>
<organism evidence="1 2">
    <name type="scientific">Brevibacterium picturae</name>
    <dbReference type="NCBI Taxonomy" id="260553"/>
    <lineage>
        <taxon>Bacteria</taxon>
        <taxon>Bacillati</taxon>
        <taxon>Actinomycetota</taxon>
        <taxon>Actinomycetes</taxon>
        <taxon>Micrococcales</taxon>
        <taxon>Brevibacteriaceae</taxon>
        <taxon>Brevibacterium</taxon>
    </lineage>
</organism>
<evidence type="ECO:0000313" key="2">
    <source>
        <dbReference type="Proteomes" id="UP001501791"/>
    </source>
</evidence>
<keyword evidence="2" id="KW-1185">Reference proteome</keyword>
<dbReference type="Proteomes" id="UP001501791">
    <property type="component" value="Unassembled WGS sequence"/>
</dbReference>